<proteinExistence type="predicted"/>
<sequence>MATIPFTYDRVDMISRRFFKLMSSEPDHDGPAEKKYFWYGEKTFPYRGPLGKIRRSIHSHKYDKWGFLLYRCDYSSDELWAKFLAALQKEVDDSLRCYDAEDLRSSLDMTPKEDKDLLDGATVERVRDIFTAWPGSDEAKAEFGGSTPRYMYCVHVDADVLDSVVNRAPKLLWSEARQVAYVNLVRPSTDWAPIPPDQLQYFTEEELNEDVDLVKVPLDYLGLDGYDELYDAEMFDFYREHPEV</sequence>
<dbReference type="AlphaFoldDB" id="A0A8K0QVT5"/>
<organism evidence="1 2">
    <name type="scientific">Paraphoma chrysanthemicola</name>
    <dbReference type="NCBI Taxonomy" id="798071"/>
    <lineage>
        <taxon>Eukaryota</taxon>
        <taxon>Fungi</taxon>
        <taxon>Dikarya</taxon>
        <taxon>Ascomycota</taxon>
        <taxon>Pezizomycotina</taxon>
        <taxon>Dothideomycetes</taxon>
        <taxon>Pleosporomycetidae</taxon>
        <taxon>Pleosporales</taxon>
        <taxon>Pleosporineae</taxon>
        <taxon>Phaeosphaeriaceae</taxon>
        <taxon>Paraphoma</taxon>
    </lineage>
</organism>
<evidence type="ECO:0000313" key="1">
    <source>
        <dbReference type="EMBL" id="KAH7073283.1"/>
    </source>
</evidence>
<name>A0A8K0QVT5_9PLEO</name>
<dbReference type="Proteomes" id="UP000813461">
    <property type="component" value="Unassembled WGS sequence"/>
</dbReference>
<reference evidence="1" key="1">
    <citation type="journal article" date="2021" name="Nat. Commun.">
        <title>Genetic determinants of endophytism in the Arabidopsis root mycobiome.</title>
        <authorList>
            <person name="Mesny F."/>
            <person name="Miyauchi S."/>
            <person name="Thiergart T."/>
            <person name="Pickel B."/>
            <person name="Atanasova L."/>
            <person name="Karlsson M."/>
            <person name="Huettel B."/>
            <person name="Barry K.W."/>
            <person name="Haridas S."/>
            <person name="Chen C."/>
            <person name="Bauer D."/>
            <person name="Andreopoulos W."/>
            <person name="Pangilinan J."/>
            <person name="LaButti K."/>
            <person name="Riley R."/>
            <person name="Lipzen A."/>
            <person name="Clum A."/>
            <person name="Drula E."/>
            <person name="Henrissat B."/>
            <person name="Kohler A."/>
            <person name="Grigoriev I.V."/>
            <person name="Martin F.M."/>
            <person name="Hacquard S."/>
        </authorList>
    </citation>
    <scope>NUCLEOTIDE SEQUENCE</scope>
    <source>
        <strain evidence="1">MPI-SDFR-AT-0120</strain>
    </source>
</reference>
<comment type="caution">
    <text evidence="1">The sequence shown here is derived from an EMBL/GenBank/DDBJ whole genome shotgun (WGS) entry which is preliminary data.</text>
</comment>
<protein>
    <submittedName>
        <fullName evidence="1">Uncharacterized protein</fullName>
    </submittedName>
</protein>
<keyword evidence="2" id="KW-1185">Reference proteome</keyword>
<gene>
    <name evidence="1" type="ORF">FB567DRAFT_196713</name>
</gene>
<evidence type="ECO:0000313" key="2">
    <source>
        <dbReference type="Proteomes" id="UP000813461"/>
    </source>
</evidence>
<accession>A0A8K0QVT5</accession>
<dbReference type="EMBL" id="JAGMVJ010000022">
    <property type="protein sequence ID" value="KAH7073283.1"/>
    <property type="molecule type" value="Genomic_DNA"/>
</dbReference>
<dbReference type="OrthoDB" id="4424523at2759"/>